<dbReference type="PANTHER" id="PTHR22600">
    <property type="entry name" value="BETA-HEXOSAMINIDASE"/>
    <property type="match status" value="1"/>
</dbReference>
<keyword evidence="10" id="KW-0732">Signal</keyword>
<reference evidence="12" key="2">
    <citation type="submission" date="2020-10" db="EMBL/GenBank/DDBJ databases">
        <title>Mucilaginibacter sp. nov., isolated from soil.</title>
        <authorList>
            <person name="Jeon C.O."/>
        </authorList>
    </citation>
    <scope>NUCLEOTIDE SEQUENCE</scope>
    <source>
        <strain evidence="12">R11</strain>
    </source>
</reference>
<dbReference type="Gene3D" id="2.60.40.10">
    <property type="entry name" value="Immunoglobulins"/>
    <property type="match status" value="1"/>
</dbReference>
<dbReference type="InterPro" id="IPR008965">
    <property type="entry name" value="CBM2/CBM3_carb-bd_dom_sf"/>
</dbReference>
<feature type="region of interest" description="Disordered" evidence="9">
    <location>
        <begin position="365"/>
        <end position="386"/>
    </location>
</feature>
<dbReference type="SMART" id="SM01081">
    <property type="entry name" value="CHB_HEX"/>
    <property type="match status" value="1"/>
</dbReference>
<feature type="domain" description="Chitobiase/beta-hexosaminidases N-terminal" evidence="11">
    <location>
        <begin position="25"/>
        <end position="164"/>
    </location>
</feature>
<evidence type="ECO:0000256" key="4">
    <source>
        <dbReference type="ARBA" id="ARBA00022801"/>
    </source>
</evidence>
<feature type="chain" id="PRO_5037835230" description="beta-N-acetylhexosaminidase" evidence="10">
    <location>
        <begin position="19"/>
        <end position="847"/>
    </location>
</feature>
<dbReference type="SUPFAM" id="SSF55545">
    <property type="entry name" value="beta-N-acetylhexosaminidase-like domain"/>
    <property type="match status" value="1"/>
</dbReference>
<dbReference type="Proteomes" id="UP000638732">
    <property type="component" value="Unassembled WGS sequence"/>
</dbReference>
<dbReference type="GO" id="GO:0030247">
    <property type="term" value="F:polysaccharide binding"/>
    <property type="evidence" value="ECO:0007669"/>
    <property type="project" value="InterPro"/>
</dbReference>
<evidence type="ECO:0000313" key="12">
    <source>
        <dbReference type="EMBL" id="NCD68433.1"/>
    </source>
</evidence>
<sequence>MRYLFTAVLALVFCVAEAQTDFNARDLSISWQAVQNDYQNKPNRSLQAIVITNNGHTALPASGWKLYFNSARTIEPQTVAGNAKIELVNGDLFTLTPTEGFKGIKAGDSTRVEIIGDEPVVNISDTPEGFYLVWDAHPEKGLPTGKFTIKPFKPNYVGLYTPEVIYQQNKSIQDVPESQLTKVFPTPIAYQENGGFFTIDDKTSISASSEFKNEAGYLITELQSLGVKLSSVKIKKIINLKMVAGMDNEAYELVIDPQSITISASKPAGVFYGIQSLKTLMSPTVWAAQHKPIQLPCVEVKDGPRFPYRAFLLDVGRNFQTKAQVLKLLDAMALYKLNTFHFHLTDDEGWRLALPSLPELTEVGSQRGHTLDSKQHLPPSHGSGAETGKLAGSGFYSRADYIEILKYAAARHIAVVPEIEAPGHARSAIKAMDARYTRLMAEGNKAEAEKYLLRDLNDQSQYASVQYWHDNVIDVSLPSTYNFVETVINDIIGLYKEAGAPLATINFGGDEVPPHVWEKSPAYLALKATHPEIKETGDLWYYFYGKVNQALKAKGLYLSGWEEIGLRKTTIDGATAYVPNPDFEPEHFQTEVWNNTIGGGQEDLAYKLANGGYHVVLTSVTHLYLDMAHYKSFDEPGYYWGAFVDIDKPFSFIPYDYFKNTTVDKNGIPINKSIFIGKQRLTDYGKTNIMGIQGALWGENIHDGQRMEYMIFPSILGIAERAWAKNPEWATEKDTTQSKQLYQTAWVNFLNIIGKRELPRLDYYHTGYNYRIPKPGVSVQDGRYVVNEQFPGLMIRYTTDGTEPDAKSKIYKGDLSRKETNVKFKAFNSAGRGSNTSEPVQNANSTL</sequence>
<dbReference type="EMBL" id="WWEO01000038">
    <property type="protein sequence ID" value="NCD68433.1"/>
    <property type="molecule type" value="Genomic_DNA"/>
</dbReference>
<organism evidence="12 13">
    <name type="scientific">Mucilaginibacter agri</name>
    <dbReference type="NCBI Taxonomy" id="2695265"/>
    <lineage>
        <taxon>Bacteria</taxon>
        <taxon>Pseudomonadati</taxon>
        <taxon>Bacteroidota</taxon>
        <taxon>Sphingobacteriia</taxon>
        <taxon>Sphingobacteriales</taxon>
        <taxon>Sphingobacteriaceae</taxon>
        <taxon>Mucilaginibacter</taxon>
    </lineage>
</organism>
<evidence type="ECO:0000256" key="10">
    <source>
        <dbReference type="SAM" id="SignalP"/>
    </source>
</evidence>
<dbReference type="InterPro" id="IPR015882">
    <property type="entry name" value="HEX_bac_N"/>
</dbReference>
<proteinExistence type="inferred from homology"/>
<dbReference type="InterPro" id="IPR015883">
    <property type="entry name" value="Glyco_hydro_20_cat"/>
</dbReference>
<dbReference type="InterPro" id="IPR004867">
    <property type="entry name" value="CHB_C_dom"/>
</dbReference>
<dbReference type="PANTHER" id="PTHR22600:SF57">
    <property type="entry name" value="BETA-N-ACETYLHEXOSAMINIDASE"/>
    <property type="match status" value="1"/>
</dbReference>
<comment type="caution">
    <text evidence="12">The sequence shown here is derived from an EMBL/GenBank/DDBJ whole genome shotgun (WGS) entry which is preliminary data.</text>
</comment>
<feature type="signal peptide" evidence="10">
    <location>
        <begin position="1"/>
        <end position="18"/>
    </location>
</feature>
<evidence type="ECO:0000256" key="3">
    <source>
        <dbReference type="ARBA" id="ARBA00012663"/>
    </source>
</evidence>
<dbReference type="SUPFAM" id="SSF49384">
    <property type="entry name" value="Carbohydrate-binding domain"/>
    <property type="match status" value="1"/>
</dbReference>
<evidence type="ECO:0000256" key="6">
    <source>
        <dbReference type="ARBA" id="ARBA00030512"/>
    </source>
</evidence>
<dbReference type="Pfam" id="PF00728">
    <property type="entry name" value="Glyco_hydro_20"/>
    <property type="match status" value="1"/>
</dbReference>
<name>A0A965ZCD9_9SPHI</name>
<evidence type="ECO:0000256" key="5">
    <source>
        <dbReference type="ARBA" id="ARBA00023295"/>
    </source>
</evidence>
<keyword evidence="4" id="KW-0378">Hydrolase</keyword>
<evidence type="ECO:0000256" key="9">
    <source>
        <dbReference type="SAM" id="MobiDB-lite"/>
    </source>
</evidence>
<dbReference type="PRINTS" id="PR00738">
    <property type="entry name" value="GLHYDRLASE20"/>
</dbReference>
<dbReference type="Gene3D" id="3.30.379.10">
    <property type="entry name" value="Chitobiase/beta-hexosaminidase domain 2-like"/>
    <property type="match status" value="1"/>
</dbReference>
<evidence type="ECO:0000256" key="1">
    <source>
        <dbReference type="ARBA" id="ARBA00001231"/>
    </source>
</evidence>
<protein>
    <recommendedName>
        <fullName evidence="3">beta-N-acetylhexosaminidase</fullName>
        <ecNumber evidence="3">3.2.1.52</ecNumber>
    </recommendedName>
    <alternativeName>
        <fullName evidence="6">Beta-N-acetylhexosaminidase</fullName>
    </alternativeName>
    <alternativeName>
        <fullName evidence="7">N-acetyl-beta-glucosaminidase</fullName>
    </alternativeName>
</protein>
<comment type="catalytic activity">
    <reaction evidence="1">
        <text>Hydrolysis of terminal non-reducing N-acetyl-D-hexosamine residues in N-acetyl-beta-D-hexosaminides.</text>
        <dbReference type="EC" id="3.2.1.52"/>
    </reaction>
</comment>
<evidence type="ECO:0000313" key="13">
    <source>
        <dbReference type="Proteomes" id="UP000638732"/>
    </source>
</evidence>
<dbReference type="InterPro" id="IPR017853">
    <property type="entry name" value="GH"/>
</dbReference>
<feature type="active site" description="Proton donor" evidence="8">
    <location>
        <position position="511"/>
    </location>
</feature>
<dbReference type="InterPro" id="IPR014756">
    <property type="entry name" value="Ig_E-set"/>
</dbReference>
<dbReference type="Pfam" id="PF03173">
    <property type="entry name" value="CHB_HEX"/>
    <property type="match status" value="1"/>
</dbReference>
<dbReference type="SUPFAM" id="SSF51445">
    <property type="entry name" value="(Trans)glycosidases"/>
    <property type="match status" value="1"/>
</dbReference>
<dbReference type="Gene3D" id="2.60.40.290">
    <property type="match status" value="1"/>
</dbReference>
<dbReference type="GO" id="GO:0004563">
    <property type="term" value="F:beta-N-acetylhexosaminidase activity"/>
    <property type="evidence" value="ECO:0007669"/>
    <property type="project" value="UniProtKB-EC"/>
</dbReference>
<dbReference type="Pfam" id="PF03174">
    <property type="entry name" value="CHB_HEX_C"/>
    <property type="match status" value="1"/>
</dbReference>
<evidence type="ECO:0000256" key="8">
    <source>
        <dbReference type="PIRSR" id="PIRSR625705-1"/>
    </source>
</evidence>
<comment type="similarity">
    <text evidence="2">Belongs to the glycosyl hydrolase 20 family.</text>
</comment>
<dbReference type="InterPro" id="IPR004866">
    <property type="entry name" value="CHB/HEX_N_dom"/>
</dbReference>
<dbReference type="GO" id="GO:0016020">
    <property type="term" value="C:membrane"/>
    <property type="evidence" value="ECO:0007669"/>
    <property type="project" value="TreeGrafter"/>
</dbReference>
<evidence type="ECO:0000256" key="2">
    <source>
        <dbReference type="ARBA" id="ARBA00006285"/>
    </source>
</evidence>
<dbReference type="GO" id="GO:0005975">
    <property type="term" value="P:carbohydrate metabolic process"/>
    <property type="evidence" value="ECO:0007669"/>
    <property type="project" value="InterPro"/>
</dbReference>
<keyword evidence="13" id="KW-1185">Reference proteome</keyword>
<dbReference type="InterPro" id="IPR013783">
    <property type="entry name" value="Ig-like_fold"/>
</dbReference>
<evidence type="ECO:0000259" key="11">
    <source>
        <dbReference type="SMART" id="SM01081"/>
    </source>
</evidence>
<dbReference type="SUPFAM" id="SSF81296">
    <property type="entry name" value="E set domains"/>
    <property type="match status" value="1"/>
</dbReference>
<dbReference type="InterPro" id="IPR029018">
    <property type="entry name" value="Hex-like_dom2"/>
</dbReference>
<gene>
    <name evidence="12" type="ORF">GSY63_03605</name>
</gene>
<reference evidence="12" key="1">
    <citation type="submission" date="2020-01" db="EMBL/GenBank/DDBJ databases">
        <authorList>
            <person name="Seo Y.L."/>
        </authorList>
    </citation>
    <scope>NUCLEOTIDE SEQUENCE</scope>
    <source>
        <strain evidence="12">R11</strain>
    </source>
</reference>
<keyword evidence="5" id="KW-0326">Glycosidase</keyword>
<dbReference type="EC" id="3.2.1.52" evidence="3"/>
<evidence type="ECO:0000256" key="7">
    <source>
        <dbReference type="ARBA" id="ARBA00033000"/>
    </source>
</evidence>
<feature type="compositionally biased region" description="Polar residues" evidence="9">
    <location>
        <begin position="831"/>
        <end position="847"/>
    </location>
</feature>
<accession>A0A965ZCD9</accession>
<dbReference type="Gene3D" id="3.20.20.80">
    <property type="entry name" value="Glycosidases"/>
    <property type="match status" value="1"/>
</dbReference>
<feature type="region of interest" description="Disordered" evidence="9">
    <location>
        <begin position="826"/>
        <end position="847"/>
    </location>
</feature>
<dbReference type="InterPro" id="IPR025705">
    <property type="entry name" value="Beta_hexosaminidase_sua/sub"/>
</dbReference>
<dbReference type="RefSeq" id="WP_166584460.1">
    <property type="nucleotide sequence ID" value="NZ_WWEO01000038.1"/>
</dbReference>
<dbReference type="InterPro" id="IPR012291">
    <property type="entry name" value="CBM2_carb-bd_dom_sf"/>
</dbReference>
<dbReference type="Pfam" id="PF02838">
    <property type="entry name" value="Glyco_hydro_20b"/>
    <property type="match status" value="1"/>
</dbReference>
<dbReference type="GO" id="GO:0030203">
    <property type="term" value="P:glycosaminoglycan metabolic process"/>
    <property type="evidence" value="ECO:0007669"/>
    <property type="project" value="TreeGrafter"/>
</dbReference>
<dbReference type="AlphaFoldDB" id="A0A965ZCD9"/>